<protein>
    <submittedName>
        <fullName evidence="1">CheY-like chemotaxis protein</fullName>
    </submittedName>
</protein>
<comment type="caution">
    <text evidence="1">The sequence shown here is derived from an EMBL/GenBank/DDBJ whole genome shotgun (WGS) entry which is preliminary data.</text>
</comment>
<dbReference type="InterPro" id="IPR011006">
    <property type="entry name" value="CheY-like_superfamily"/>
</dbReference>
<dbReference type="EMBL" id="JACIJM010000024">
    <property type="protein sequence ID" value="MBB5724088.1"/>
    <property type="molecule type" value="Genomic_DNA"/>
</dbReference>
<reference evidence="1 2" key="1">
    <citation type="submission" date="2020-08" db="EMBL/GenBank/DDBJ databases">
        <title>Genomic Encyclopedia of Type Strains, Phase IV (KMG-IV): sequencing the most valuable type-strain genomes for metagenomic binning, comparative biology and taxonomic classification.</title>
        <authorList>
            <person name="Goeker M."/>
        </authorList>
    </citation>
    <scope>NUCLEOTIDE SEQUENCE [LARGE SCALE GENOMIC DNA]</scope>
    <source>
        <strain evidence="1 2">DSM 101064</strain>
    </source>
</reference>
<sequence>MRLDYTVLCIDDNIGTLRDTKRDLGRHNSNVGIDTNFIDVPVVQTGRAETDIDVFKTRIFSDIAREFETHQIDLVIVDLHLGEIKGHEIIDHIRHHQTMYRPIVFYSGGEGVQVGTLEEHATKQLQDGLEKAQLVGKSVFVSVRGDNLRKDLRGICSEMHAEEHKLNASRGLLMDRTSEIDAKILQHLCKRETWESSDPAVQTKIQKILMDELKRQRKNALKNAWLKRGVHKSGFAAFTDWICNSDDTEVAQGLDAFSRNNLIRGLMKMSDETKDAGDIHSTYFKGDRDPPHLNSIRNVYAHQTEKKIGNTHNDERCKYIREEVRRHLKNVTKVTSKK</sequence>
<dbReference type="RefSeq" id="WP_183531184.1">
    <property type="nucleotide sequence ID" value="NZ_JACIJM010000024.1"/>
</dbReference>
<evidence type="ECO:0000313" key="1">
    <source>
        <dbReference type="EMBL" id="MBB5724088.1"/>
    </source>
</evidence>
<proteinExistence type="predicted"/>
<accession>A0A7W9EZP2</accession>
<dbReference type="SUPFAM" id="SSF52172">
    <property type="entry name" value="CheY-like"/>
    <property type="match status" value="1"/>
</dbReference>
<keyword evidence="2" id="KW-1185">Reference proteome</keyword>
<evidence type="ECO:0000313" key="2">
    <source>
        <dbReference type="Proteomes" id="UP000535415"/>
    </source>
</evidence>
<dbReference type="AlphaFoldDB" id="A0A7W9EZP2"/>
<dbReference type="Gene3D" id="3.40.50.2300">
    <property type="match status" value="1"/>
</dbReference>
<gene>
    <name evidence="1" type="ORF">FHS72_003745</name>
</gene>
<organism evidence="1 2">
    <name type="scientific">Yoonia ponticola</name>
    <dbReference type="NCBI Taxonomy" id="1524255"/>
    <lineage>
        <taxon>Bacteria</taxon>
        <taxon>Pseudomonadati</taxon>
        <taxon>Pseudomonadota</taxon>
        <taxon>Alphaproteobacteria</taxon>
        <taxon>Rhodobacterales</taxon>
        <taxon>Paracoccaceae</taxon>
        <taxon>Yoonia</taxon>
    </lineage>
</organism>
<name>A0A7W9EZP2_9RHOB</name>
<dbReference type="Proteomes" id="UP000535415">
    <property type="component" value="Unassembled WGS sequence"/>
</dbReference>